<dbReference type="InterPro" id="IPR050194">
    <property type="entry name" value="Glycosyltransferase_grp1"/>
</dbReference>
<gene>
    <name evidence="2" type="ORF">DUE52_22795</name>
</gene>
<dbReference type="PANTHER" id="PTHR45947">
    <property type="entry name" value="SULFOQUINOVOSYL TRANSFERASE SQD2"/>
    <property type="match status" value="1"/>
</dbReference>
<dbReference type="PANTHER" id="PTHR45947:SF3">
    <property type="entry name" value="SULFOQUINOVOSYL TRANSFERASE SQD2"/>
    <property type="match status" value="1"/>
</dbReference>
<protein>
    <submittedName>
        <fullName evidence="2">Glycosyltransferase WbuB</fullName>
    </submittedName>
</protein>
<dbReference type="GO" id="GO:0016758">
    <property type="term" value="F:hexosyltransferase activity"/>
    <property type="evidence" value="ECO:0007669"/>
    <property type="project" value="TreeGrafter"/>
</dbReference>
<reference evidence="2 3" key="1">
    <citation type="submission" date="2018-07" db="EMBL/GenBank/DDBJ databases">
        <title>Genome analysis of Larkinella rosea.</title>
        <authorList>
            <person name="Zhou Z."/>
            <person name="Wang G."/>
        </authorList>
    </citation>
    <scope>NUCLEOTIDE SEQUENCE [LARGE SCALE GENOMIC DNA]</scope>
    <source>
        <strain evidence="3">zzj9</strain>
    </source>
</reference>
<comment type="caution">
    <text evidence="2">The sequence shown here is derived from an EMBL/GenBank/DDBJ whole genome shotgun (WGS) entry which is preliminary data.</text>
</comment>
<dbReference type="Gene3D" id="3.40.50.2000">
    <property type="entry name" value="Glycogen Phosphorylase B"/>
    <property type="match status" value="2"/>
</dbReference>
<accession>A0A368JIL8</accession>
<dbReference type="Pfam" id="PF13579">
    <property type="entry name" value="Glyco_trans_4_4"/>
    <property type="match status" value="1"/>
</dbReference>
<feature type="domain" description="Glycosyltransferase subfamily 4-like N-terminal" evidence="1">
    <location>
        <begin position="18"/>
        <end position="181"/>
    </location>
</feature>
<keyword evidence="3" id="KW-1185">Reference proteome</keyword>
<keyword evidence="2" id="KW-0808">Transferase</keyword>
<organism evidence="2 3">
    <name type="scientific">Larkinella punicea</name>
    <dbReference type="NCBI Taxonomy" id="2315727"/>
    <lineage>
        <taxon>Bacteria</taxon>
        <taxon>Pseudomonadati</taxon>
        <taxon>Bacteroidota</taxon>
        <taxon>Cytophagia</taxon>
        <taxon>Cytophagales</taxon>
        <taxon>Spirosomataceae</taxon>
        <taxon>Larkinella</taxon>
    </lineage>
</organism>
<evidence type="ECO:0000313" key="2">
    <source>
        <dbReference type="EMBL" id="RCR67145.1"/>
    </source>
</evidence>
<dbReference type="CDD" id="cd03794">
    <property type="entry name" value="GT4_WbuB-like"/>
    <property type="match status" value="1"/>
</dbReference>
<dbReference type="RefSeq" id="WP_114408377.1">
    <property type="nucleotide sequence ID" value="NZ_QOWE01000021.1"/>
</dbReference>
<evidence type="ECO:0000313" key="3">
    <source>
        <dbReference type="Proteomes" id="UP000253383"/>
    </source>
</evidence>
<dbReference type="InterPro" id="IPR028098">
    <property type="entry name" value="Glyco_trans_4-like_N"/>
</dbReference>
<name>A0A368JIL8_9BACT</name>
<proteinExistence type="predicted"/>
<dbReference type="EMBL" id="QOWE01000021">
    <property type="protein sequence ID" value="RCR67145.1"/>
    <property type="molecule type" value="Genomic_DNA"/>
</dbReference>
<dbReference type="AlphaFoldDB" id="A0A368JIL8"/>
<dbReference type="SUPFAM" id="SSF53756">
    <property type="entry name" value="UDP-Glycosyltransferase/glycogen phosphorylase"/>
    <property type="match status" value="1"/>
</dbReference>
<dbReference type="Proteomes" id="UP000253383">
    <property type="component" value="Unassembled WGS sequence"/>
</dbReference>
<sequence>MKIVYFYQYFSTPKGSWGTRVYDFAKQWTEKGHSVTVVTSIYAKSDLKASRWTEEQIIDGIRVKILNLRIDNKQSPLRRIWTFFAFSIWSSWYALTLPADVVVASSGPITVGIPGLVARYLRGRKLVFEARDLWPDTAILMGALPNPVLQKLAYRFERLCYRAAHLIVALSPGIQQNIARRCGFNHSISIPNATNLDLFGTPVANVPLPASLSGKKVVIYTGNIGAVNNSTLLFETAKALRQRNDIAILLIGDGQLKQELLTKQQQDALPNFFIYDLMPKNELVAYVQQAWLAIVPLKRAPLLDTSSPNKLMEALAAGTPVIQTTDGWIRTFLEEHQCGFTFSSDDPAALATLLISLADDPTWRPAMSLRASAVARRLFDKNQLATDYLTALSNVCQSKPQATDRLTDRTHWISG</sequence>
<evidence type="ECO:0000259" key="1">
    <source>
        <dbReference type="Pfam" id="PF13579"/>
    </source>
</evidence>
<dbReference type="Pfam" id="PF13692">
    <property type="entry name" value="Glyco_trans_1_4"/>
    <property type="match status" value="1"/>
</dbReference>
<dbReference type="OrthoDB" id="9811902at2"/>